<dbReference type="EnsemblMetazoa" id="PPA34979.1">
    <property type="protein sequence ID" value="PPA34979.1"/>
    <property type="gene ID" value="WBGene00273348"/>
</dbReference>
<accession>A0A454XVI1</accession>
<dbReference type="InterPro" id="IPR010601">
    <property type="entry name" value="DUF1182"/>
</dbReference>
<dbReference type="PANTHER" id="PTHR38614">
    <property type="entry name" value="PROTEIN CBG09954"/>
    <property type="match status" value="1"/>
</dbReference>
<gene>
    <name evidence="1" type="primary">WBGene00273348</name>
</gene>
<reference evidence="1" key="2">
    <citation type="submission" date="2022-06" db="UniProtKB">
        <authorList>
            <consortium name="EnsemblMetazoa"/>
        </authorList>
    </citation>
    <scope>IDENTIFICATION</scope>
    <source>
        <strain evidence="1">PS312</strain>
    </source>
</reference>
<organism evidence="1 2">
    <name type="scientific">Pristionchus pacificus</name>
    <name type="common">Parasitic nematode worm</name>
    <dbReference type="NCBI Taxonomy" id="54126"/>
    <lineage>
        <taxon>Eukaryota</taxon>
        <taxon>Metazoa</taxon>
        <taxon>Ecdysozoa</taxon>
        <taxon>Nematoda</taxon>
        <taxon>Chromadorea</taxon>
        <taxon>Rhabditida</taxon>
        <taxon>Rhabditina</taxon>
        <taxon>Diplogasteromorpha</taxon>
        <taxon>Diplogasteroidea</taxon>
        <taxon>Neodiplogasteridae</taxon>
        <taxon>Pristionchus</taxon>
    </lineage>
</organism>
<dbReference type="AlphaFoldDB" id="A0A454XVI1"/>
<evidence type="ECO:0000313" key="2">
    <source>
        <dbReference type="Proteomes" id="UP000005239"/>
    </source>
</evidence>
<proteinExistence type="predicted"/>
<sequence>MSSIRIPVHLLMSNYQFEKIETFEFWDPTVLKVSYRPYAIQHSIIALVAHIPVVLLIHSINIFSNAFSRHRSTVVLTTHGLLLFTVPQYLFYACLALLVWDNTYIPIGVCSILKNFSSYLAQTGYNVIPVVAFYRYLNVVWQFRADNTLAWLSTLIVAVPNIGLAISSTFFGLPTPGEICAIIYLYHSNSAVMMIQAYMLTLQLFSIVLHLRVACYLRKIDPGLTSSSSKSSTNKKRPRLMTHSHTLNVVVQKTRTDYCITLALLLHSLTILAAMIMQSVWGLAYMNAGYVVTRSFALDLIDALPIAAPGLIALFSLLSIRESRTYVRQLFKRAKRGNPRIVTSAPSVSIVEKDGFH</sequence>
<protein>
    <submittedName>
        <fullName evidence="1">Uncharacterized protein</fullName>
    </submittedName>
</protein>
<dbReference type="Proteomes" id="UP000005239">
    <property type="component" value="Unassembled WGS sequence"/>
</dbReference>
<dbReference type="PANTHER" id="PTHR38614:SF1">
    <property type="entry name" value="G_PROTEIN_RECEP_F1_2 DOMAIN-CONTAINING PROTEIN"/>
    <property type="match status" value="1"/>
</dbReference>
<evidence type="ECO:0000313" key="1">
    <source>
        <dbReference type="EnsemblMetazoa" id="PPA34979.1"/>
    </source>
</evidence>
<dbReference type="Pfam" id="PF06681">
    <property type="entry name" value="DUF1182"/>
    <property type="match status" value="1"/>
</dbReference>
<keyword evidence="2" id="KW-1185">Reference proteome</keyword>
<reference evidence="2" key="1">
    <citation type="journal article" date="2008" name="Nat. Genet.">
        <title>The Pristionchus pacificus genome provides a unique perspective on nematode lifestyle and parasitism.</title>
        <authorList>
            <person name="Dieterich C."/>
            <person name="Clifton S.W."/>
            <person name="Schuster L.N."/>
            <person name="Chinwalla A."/>
            <person name="Delehaunty K."/>
            <person name="Dinkelacker I."/>
            <person name="Fulton L."/>
            <person name="Fulton R."/>
            <person name="Godfrey J."/>
            <person name="Minx P."/>
            <person name="Mitreva M."/>
            <person name="Roeseler W."/>
            <person name="Tian H."/>
            <person name="Witte H."/>
            <person name="Yang S.P."/>
            <person name="Wilson R.K."/>
            <person name="Sommer R.J."/>
        </authorList>
    </citation>
    <scope>NUCLEOTIDE SEQUENCE [LARGE SCALE GENOMIC DNA]</scope>
    <source>
        <strain evidence="2">PS312</strain>
    </source>
</reference>
<accession>A0A8R1YPM5</accession>
<name>A0A454XVI1_PRIPA</name>